<evidence type="ECO:0000256" key="6">
    <source>
        <dbReference type="ARBA" id="ARBA00022692"/>
    </source>
</evidence>
<proteinExistence type="inferred from homology"/>
<keyword evidence="5" id="KW-0337">GPI-anchor biosynthesis</keyword>
<feature type="transmembrane region" description="Helical" evidence="10">
    <location>
        <begin position="121"/>
        <end position="148"/>
    </location>
</feature>
<keyword evidence="12" id="KW-1185">Reference proteome</keyword>
<evidence type="ECO:0000256" key="2">
    <source>
        <dbReference type="ARBA" id="ARBA00004687"/>
    </source>
</evidence>
<dbReference type="InParanoid" id="A0A1E5R1P7"/>
<comment type="subcellular location">
    <subcellularLocation>
        <location evidence="1">Endoplasmic reticulum membrane</location>
        <topology evidence="1">Multi-pass membrane protein</topology>
    </subcellularLocation>
</comment>
<evidence type="ECO:0000256" key="3">
    <source>
        <dbReference type="ARBA" id="ARBA00007978"/>
    </source>
</evidence>
<keyword evidence="6 10" id="KW-0812">Transmembrane</keyword>
<sequence length="236" mass="27212">MTSEKRPLAKKKKSVTFSDYDTVITPSISNNHAHKKRFLFSGFRRSARKDHDGSHQPVSMRKSLTTVPVHLLFLLYYYMKTFDIIKLYYMAIPSQIFYLMFQFRKNTVYGGKKLMKTNYSLLLSSFVLALPVLSLATTIIFVLCGAPLLSMDYLVKTIQLSFHCCILAFPAIYTIFNCNFKVAIFKKYFIAIMFGCWLSCIVIPLDWDRDWQEWPIPLVIGAYSGAFVGYTIGAYI</sequence>
<name>A0A1E5R1P7_9ASCO</name>
<comment type="similarity">
    <text evidence="3">Belongs to the PIGF family.</text>
</comment>
<dbReference type="FunCoup" id="A0A1E5R1P7">
    <property type="interactions" value="150"/>
</dbReference>
<evidence type="ECO:0000256" key="5">
    <source>
        <dbReference type="ARBA" id="ARBA00022502"/>
    </source>
</evidence>
<accession>A0A1E5R1P7</accession>
<dbReference type="STRING" id="56408.A0A1E5R1P7"/>
<keyword evidence="7" id="KW-0256">Endoplasmic reticulum</keyword>
<dbReference type="Proteomes" id="UP000095728">
    <property type="component" value="Unassembled WGS sequence"/>
</dbReference>
<evidence type="ECO:0000256" key="9">
    <source>
        <dbReference type="ARBA" id="ARBA00023136"/>
    </source>
</evidence>
<dbReference type="GO" id="GO:0005789">
    <property type="term" value="C:endoplasmic reticulum membrane"/>
    <property type="evidence" value="ECO:0007669"/>
    <property type="project" value="UniProtKB-SubCell"/>
</dbReference>
<evidence type="ECO:0000256" key="8">
    <source>
        <dbReference type="ARBA" id="ARBA00022989"/>
    </source>
</evidence>
<feature type="transmembrane region" description="Helical" evidence="10">
    <location>
        <begin position="188"/>
        <end position="205"/>
    </location>
</feature>
<organism evidence="11 12">
    <name type="scientific">Hanseniaspora osmophila</name>
    <dbReference type="NCBI Taxonomy" id="56408"/>
    <lineage>
        <taxon>Eukaryota</taxon>
        <taxon>Fungi</taxon>
        <taxon>Dikarya</taxon>
        <taxon>Ascomycota</taxon>
        <taxon>Saccharomycotina</taxon>
        <taxon>Saccharomycetes</taxon>
        <taxon>Saccharomycodales</taxon>
        <taxon>Saccharomycodaceae</taxon>
        <taxon>Hanseniaspora</taxon>
    </lineage>
</organism>
<keyword evidence="9 10" id="KW-0472">Membrane</keyword>
<evidence type="ECO:0000256" key="7">
    <source>
        <dbReference type="ARBA" id="ARBA00022824"/>
    </source>
</evidence>
<comment type="caution">
    <text evidence="11">The sequence shown here is derived from an EMBL/GenBank/DDBJ whole genome shotgun (WGS) entry which is preliminary data.</text>
</comment>
<dbReference type="UniPathway" id="UPA00196"/>
<feature type="transmembrane region" description="Helical" evidence="10">
    <location>
        <begin position="217"/>
        <end position="235"/>
    </location>
</feature>
<dbReference type="OrthoDB" id="17366at2759"/>
<gene>
    <name evidence="11" type="ORF">AWRI3579_g3998</name>
</gene>
<dbReference type="InterPro" id="IPR009580">
    <property type="entry name" value="GPI_biosynthesis_protein_Pig-F"/>
</dbReference>
<dbReference type="Pfam" id="PF06699">
    <property type="entry name" value="PIG-F"/>
    <property type="match status" value="1"/>
</dbReference>
<dbReference type="AlphaFoldDB" id="A0A1E5R1P7"/>
<evidence type="ECO:0000256" key="1">
    <source>
        <dbReference type="ARBA" id="ARBA00004477"/>
    </source>
</evidence>
<evidence type="ECO:0000313" key="11">
    <source>
        <dbReference type="EMBL" id="OEJ80797.1"/>
    </source>
</evidence>
<evidence type="ECO:0000256" key="10">
    <source>
        <dbReference type="SAM" id="Phobius"/>
    </source>
</evidence>
<feature type="transmembrane region" description="Helical" evidence="10">
    <location>
        <begin position="160"/>
        <end position="176"/>
    </location>
</feature>
<keyword evidence="8 10" id="KW-1133">Transmembrane helix</keyword>
<evidence type="ECO:0000313" key="12">
    <source>
        <dbReference type="Proteomes" id="UP000095728"/>
    </source>
</evidence>
<comment type="pathway">
    <text evidence="2">Glycolipid biosynthesis; glycosylphosphatidylinositol-anchor biosynthesis.</text>
</comment>
<feature type="transmembrane region" description="Helical" evidence="10">
    <location>
        <begin position="85"/>
        <end position="101"/>
    </location>
</feature>
<evidence type="ECO:0000256" key="4">
    <source>
        <dbReference type="ARBA" id="ARBA00020927"/>
    </source>
</evidence>
<protein>
    <recommendedName>
        <fullName evidence="4">Glycosylphosphatidylinositol anchor biosynthesis protein 11</fullName>
    </recommendedName>
</protein>
<dbReference type="GO" id="GO:0006506">
    <property type="term" value="P:GPI anchor biosynthetic process"/>
    <property type="evidence" value="ECO:0007669"/>
    <property type="project" value="UniProtKB-UniPathway"/>
</dbReference>
<reference evidence="12" key="1">
    <citation type="journal article" date="2016" name="Genome Announc.">
        <title>Genome sequences of three species of Hanseniaspora isolated from spontaneous wine fermentations.</title>
        <authorList>
            <person name="Sternes P.R."/>
            <person name="Lee D."/>
            <person name="Kutyna D.R."/>
            <person name="Borneman A.R."/>
        </authorList>
    </citation>
    <scope>NUCLEOTIDE SEQUENCE [LARGE SCALE GENOMIC DNA]</scope>
    <source>
        <strain evidence="12">AWRI3579</strain>
    </source>
</reference>
<dbReference type="EMBL" id="LPNM01000011">
    <property type="protein sequence ID" value="OEJ80797.1"/>
    <property type="molecule type" value="Genomic_DNA"/>
</dbReference>